<name>A0AB34KG38_9PEZI</name>
<dbReference type="Pfam" id="PF01490">
    <property type="entry name" value="Aa_trans"/>
    <property type="match status" value="1"/>
</dbReference>
<evidence type="ECO:0000259" key="8">
    <source>
        <dbReference type="Pfam" id="PF01490"/>
    </source>
</evidence>
<dbReference type="GeneID" id="96008983"/>
<evidence type="ECO:0000256" key="7">
    <source>
        <dbReference type="SAM" id="Phobius"/>
    </source>
</evidence>
<organism evidence="9 10">
    <name type="scientific">Cladosporium halotolerans</name>
    <dbReference type="NCBI Taxonomy" id="1052096"/>
    <lineage>
        <taxon>Eukaryota</taxon>
        <taxon>Fungi</taxon>
        <taxon>Dikarya</taxon>
        <taxon>Ascomycota</taxon>
        <taxon>Pezizomycotina</taxon>
        <taxon>Dothideomycetes</taxon>
        <taxon>Dothideomycetidae</taxon>
        <taxon>Cladosporiales</taxon>
        <taxon>Cladosporiaceae</taxon>
        <taxon>Cladosporium</taxon>
    </lineage>
</organism>
<keyword evidence="10" id="KW-1185">Reference proteome</keyword>
<proteinExistence type="inferred from homology"/>
<evidence type="ECO:0000256" key="1">
    <source>
        <dbReference type="ARBA" id="ARBA00004141"/>
    </source>
</evidence>
<feature type="transmembrane region" description="Helical" evidence="7">
    <location>
        <begin position="353"/>
        <end position="373"/>
    </location>
</feature>
<evidence type="ECO:0000313" key="10">
    <source>
        <dbReference type="Proteomes" id="UP000803884"/>
    </source>
</evidence>
<dbReference type="PANTHER" id="PTHR22950:SF697">
    <property type="entry name" value="AMINO ACID TRANSPORTER (EUROFUNG)"/>
    <property type="match status" value="1"/>
</dbReference>
<feature type="transmembrane region" description="Helical" evidence="7">
    <location>
        <begin position="165"/>
        <end position="181"/>
    </location>
</feature>
<dbReference type="GO" id="GO:0016020">
    <property type="term" value="C:membrane"/>
    <property type="evidence" value="ECO:0007669"/>
    <property type="project" value="UniProtKB-SubCell"/>
</dbReference>
<keyword evidence="3 7" id="KW-0812">Transmembrane</keyword>
<dbReference type="Proteomes" id="UP000803884">
    <property type="component" value="Unassembled WGS sequence"/>
</dbReference>
<dbReference type="EMBL" id="JAAQHG020000032">
    <property type="protein sequence ID" value="KAL1583678.1"/>
    <property type="molecule type" value="Genomic_DNA"/>
</dbReference>
<dbReference type="AlphaFoldDB" id="A0AB34KG38"/>
<sequence length="471" mass="50752">MDSPSEEKVKHDGHPDLEHYASAPVAGGVFDANEEHEVFKTTAGVNFRTVEWPRATVIFLKVIFAVGVLTIPTALYDLGAVGGTLSVFGWGLLNTWAAVIQGDFRNNHRGCHSIADMANEVGGPICREITGALFIVAYVLLTGSGILGVSIAFNVFSGHAVCTNWFSFVAMILVVAAASFRKMSQIGWLTWAGFASVFIAVFIVVVAVTQVDRPAAAPQTGDYELGFAAIAYPSFAAGMVATCSIFVSYAGTSAFLPVISEMREPRDFRKSLYLCMAIVIASYVSFSLVVYRYCGAWVAVPSLGSAGPTIKIVAYAVGFMGLLVSGCLYLHVGAKYVFVRILRNSEHLQADTWVHWTTWLGCTGGLGAIAFILAQAIPIFNYLLSLTGSLCFAPIALSLPGWLWCHDNIAWRRGKWWQQIVFWITALMIPLGMFICVGGTYGVVVEIKEAYASGRIGSAFSCEDNSGTTAS</sequence>
<dbReference type="FunFam" id="1.20.1740.10:FF:000039">
    <property type="entry name" value="Neutral amino acid transporter (Eurofung)"/>
    <property type="match status" value="1"/>
</dbReference>
<feature type="transmembrane region" description="Helical" evidence="7">
    <location>
        <begin position="81"/>
        <end position="100"/>
    </location>
</feature>
<feature type="compositionally biased region" description="Basic and acidic residues" evidence="6">
    <location>
        <begin position="1"/>
        <end position="19"/>
    </location>
</feature>
<feature type="region of interest" description="Disordered" evidence="6">
    <location>
        <begin position="1"/>
        <end position="20"/>
    </location>
</feature>
<feature type="transmembrane region" description="Helical" evidence="7">
    <location>
        <begin position="420"/>
        <end position="444"/>
    </location>
</feature>
<feature type="transmembrane region" description="Helical" evidence="7">
    <location>
        <begin position="271"/>
        <end position="292"/>
    </location>
</feature>
<comment type="similarity">
    <text evidence="2">Belongs to the amino acid/polyamine transporter 2 family.</text>
</comment>
<evidence type="ECO:0000313" key="9">
    <source>
        <dbReference type="EMBL" id="KAL1583678.1"/>
    </source>
</evidence>
<evidence type="ECO:0000256" key="3">
    <source>
        <dbReference type="ARBA" id="ARBA00022692"/>
    </source>
</evidence>
<dbReference type="PANTHER" id="PTHR22950">
    <property type="entry name" value="AMINO ACID TRANSPORTER"/>
    <property type="match status" value="1"/>
</dbReference>
<evidence type="ECO:0000256" key="6">
    <source>
        <dbReference type="SAM" id="MobiDB-lite"/>
    </source>
</evidence>
<feature type="transmembrane region" description="Helical" evidence="7">
    <location>
        <begin position="188"/>
        <end position="209"/>
    </location>
</feature>
<feature type="transmembrane region" description="Helical" evidence="7">
    <location>
        <begin position="379"/>
        <end position="399"/>
    </location>
</feature>
<feature type="transmembrane region" description="Helical" evidence="7">
    <location>
        <begin position="312"/>
        <end position="332"/>
    </location>
</feature>
<gene>
    <name evidence="9" type="ORF">WHR41_07541</name>
</gene>
<reference evidence="9 10" key="1">
    <citation type="journal article" date="2020" name="Microbiol. Resour. Announc.">
        <title>Draft Genome Sequence of a Cladosporium Species Isolated from the Mesophotic Ascidian Didemnum maculosum.</title>
        <authorList>
            <person name="Gioti A."/>
            <person name="Siaperas R."/>
            <person name="Nikolaivits E."/>
            <person name="Le Goff G."/>
            <person name="Ouazzani J."/>
            <person name="Kotoulas G."/>
            <person name="Topakas E."/>
        </authorList>
    </citation>
    <scope>NUCLEOTIDE SEQUENCE [LARGE SCALE GENOMIC DNA]</scope>
    <source>
        <strain evidence="9 10">TM138-S3</strain>
    </source>
</reference>
<feature type="domain" description="Amino acid transporter transmembrane" evidence="8">
    <location>
        <begin position="49"/>
        <end position="444"/>
    </location>
</feature>
<dbReference type="GO" id="GO:0015179">
    <property type="term" value="F:L-amino acid transmembrane transporter activity"/>
    <property type="evidence" value="ECO:0007669"/>
    <property type="project" value="TreeGrafter"/>
</dbReference>
<dbReference type="RefSeq" id="XP_069226785.1">
    <property type="nucleotide sequence ID" value="XM_069376145.1"/>
</dbReference>
<comment type="subcellular location">
    <subcellularLocation>
        <location evidence="1">Membrane</location>
        <topology evidence="1">Multi-pass membrane protein</topology>
    </subcellularLocation>
</comment>
<feature type="transmembrane region" description="Helical" evidence="7">
    <location>
        <begin position="229"/>
        <end position="259"/>
    </location>
</feature>
<feature type="transmembrane region" description="Helical" evidence="7">
    <location>
        <begin position="132"/>
        <end position="153"/>
    </location>
</feature>
<feature type="transmembrane region" description="Helical" evidence="7">
    <location>
        <begin position="57"/>
        <end position="75"/>
    </location>
</feature>
<dbReference type="InterPro" id="IPR013057">
    <property type="entry name" value="AA_transpt_TM"/>
</dbReference>
<protein>
    <recommendedName>
        <fullName evidence="8">Amino acid transporter transmembrane domain-containing protein</fullName>
    </recommendedName>
</protein>
<keyword evidence="4 7" id="KW-1133">Transmembrane helix</keyword>
<evidence type="ECO:0000256" key="5">
    <source>
        <dbReference type="ARBA" id="ARBA00023136"/>
    </source>
</evidence>
<evidence type="ECO:0000256" key="2">
    <source>
        <dbReference type="ARBA" id="ARBA00008066"/>
    </source>
</evidence>
<keyword evidence="5 7" id="KW-0472">Membrane</keyword>
<comment type="caution">
    <text evidence="9">The sequence shown here is derived from an EMBL/GenBank/DDBJ whole genome shotgun (WGS) entry which is preliminary data.</text>
</comment>
<evidence type="ECO:0000256" key="4">
    <source>
        <dbReference type="ARBA" id="ARBA00022989"/>
    </source>
</evidence>
<accession>A0AB34KG38</accession>